<name>B9G9Y8_ORYSJ</name>
<accession>B9G9Y8</accession>
<evidence type="ECO:0000313" key="2">
    <source>
        <dbReference type="EMBL" id="EEE51844.1"/>
    </source>
</evidence>
<sequence length="255" mass="26893">MAAELAHIQQEDGVSKRKKKLHLWQLAIYDNWFSGQKAKLIAAPRAVGSTGDLCNLHRGKPLPPDKQASAAPRAAAATGIRLLLTVNLAPALRPPLSRTSAAPRALAVAAGEVFHPDSHAAANESTSTQTCRFPAKDTPAMLRLPSSSAARRDAVVDTCQPPPPLTPARTAIRRPDHLRPPPQRLRPHLLAASCTAPDAPSIRSQIPAEEAPLPHSSQPLGTLVACSGGGKAIEDEGLGDERSRRVVASIGLSNT</sequence>
<gene>
    <name evidence="2" type="ORF">OsJ_33345</name>
</gene>
<reference evidence="2" key="2">
    <citation type="submission" date="2008-12" db="EMBL/GenBank/DDBJ databases">
        <title>Improved gene annotation of the rice (Oryza sativa) genomes.</title>
        <authorList>
            <person name="Wang J."/>
            <person name="Li R."/>
            <person name="Fan W."/>
            <person name="Huang Q."/>
            <person name="Zhang J."/>
            <person name="Zhou Y."/>
            <person name="Hu Y."/>
            <person name="Zi S."/>
            <person name="Li J."/>
            <person name="Ni P."/>
            <person name="Zheng H."/>
            <person name="Zhang Y."/>
            <person name="Zhao M."/>
            <person name="Hao Q."/>
            <person name="McDermott J."/>
            <person name="Samudrala R."/>
            <person name="Kristiansen K."/>
            <person name="Wong G.K.-S."/>
        </authorList>
    </citation>
    <scope>NUCLEOTIDE SEQUENCE</scope>
</reference>
<reference evidence="2" key="1">
    <citation type="journal article" date="2005" name="PLoS Biol.">
        <title>The genomes of Oryza sativa: a history of duplications.</title>
        <authorList>
            <person name="Yu J."/>
            <person name="Wang J."/>
            <person name="Lin W."/>
            <person name="Li S."/>
            <person name="Li H."/>
            <person name="Zhou J."/>
            <person name="Ni P."/>
            <person name="Dong W."/>
            <person name="Hu S."/>
            <person name="Zeng C."/>
            <person name="Zhang J."/>
            <person name="Zhang Y."/>
            <person name="Li R."/>
            <person name="Xu Z."/>
            <person name="Li S."/>
            <person name="Li X."/>
            <person name="Zheng H."/>
            <person name="Cong L."/>
            <person name="Lin L."/>
            <person name="Yin J."/>
            <person name="Geng J."/>
            <person name="Li G."/>
            <person name="Shi J."/>
            <person name="Liu J."/>
            <person name="Lv H."/>
            <person name="Li J."/>
            <person name="Wang J."/>
            <person name="Deng Y."/>
            <person name="Ran L."/>
            <person name="Shi X."/>
            <person name="Wang X."/>
            <person name="Wu Q."/>
            <person name="Li C."/>
            <person name="Ren X."/>
            <person name="Wang J."/>
            <person name="Wang X."/>
            <person name="Li D."/>
            <person name="Liu D."/>
            <person name="Zhang X."/>
            <person name="Ji Z."/>
            <person name="Zhao W."/>
            <person name="Sun Y."/>
            <person name="Zhang Z."/>
            <person name="Bao J."/>
            <person name="Han Y."/>
            <person name="Dong L."/>
            <person name="Ji J."/>
            <person name="Chen P."/>
            <person name="Wu S."/>
            <person name="Liu J."/>
            <person name="Xiao Y."/>
            <person name="Bu D."/>
            <person name="Tan J."/>
            <person name="Yang L."/>
            <person name="Ye C."/>
            <person name="Zhang J."/>
            <person name="Xu J."/>
            <person name="Zhou Y."/>
            <person name="Yu Y."/>
            <person name="Zhang B."/>
            <person name="Zhuang S."/>
            <person name="Wei H."/>
            <person name="Liu B."/>
            <person name="Lei M."/>
            <person name="Yu H."/>
            <person name="Li Y."/>
            <person name="Xu H."/>
            <person name="Wei S."/>
            <person name="He X."/>
            <person name="Fang L."/>
            <person name="Zhang Z."/>
            <person name="Zhang Y."/>
            <person name="Huang X."/>
            <person name="Su Z."/>
            <person name="Tong W."/>
            <person name="Li J."/>
            <person name="Tong Z."/>
            <person name="Li S."/>
            <person name="Ye J."/>
            <person name="Wang L."/>
            <person name="Fang L."/>
            <person name="Lei T."/>
            <person name="Chen C."/>
            <person name="Chen H."/>
            <person name="Xu Z."/>
            <person name="Li H."/>
            <person name="Huang H."/>
            <person name="Zhang F."/>
            <person name="Xu H."/>
            <person name="Li N."/>
            <person name="Zhao C."/>
            <person name="Li S."/>
            <person name="Dong L."/>
            <person name="Huang Y."/>
            <person name="Li L."/>
            <person name="Xi Y."/>
            <person name="Qi Q."/>
            <person name="Li W."/>
            <person name="Zhang B."/>
            <person name="Hu W."/>
            <person name="Zhang Y."/>
            <person name="Tian X."/>
            <person name="Jiao Y."/>
            <person name="Liang X."/>
            <person name="Jin J."/>
            <person name="Gao L."/>
            <person name="Zheng W."/>
            <person name="Hao B."/>
            <person name="Liu S."/>
            <person name="Wang W."/>
            <person name="Yuan L."/>
            <person name="Cao M."/>
            <person name="McDermott J."/>
            <person name="Samudrala R."/>
            <person name="Wang J."/>
            <person name="Wong G.K."/>
            <person name="Yang H."/>
        </authorList>
    </citation>
    <scope>NUCLEOTIDE SEQUENCE [LARGE SCALE GENOMIC DNA]</scope>
</reference>
<proteinExistence type="predicted"/>
<evidence type="ECO:0000256" key="1">
    <source>
        <dbReference type="SAM" id="MobiDB-lite"/>
    </source>
</evidence>
<protein>
    <submittedName>
        <fullName evidence="2">Uncharacterized protein</fullName>
    </submittedName>
</protein>
<dbReference type="AlphaFoldDB" id="B9G9Y8"/>
<organism evidence="2">
    <name type="scientific">Oryza sativa subsp. japonica</name>
    <name type="common">Rice</name>
    <dbReference type="NCBI Taxonomy" id="39947"/>
    <lineage>
        <taxon>Eukaryota</taxon>
        <taxon>Viridiplantae</taxon>
        <taxon>Streptophyta</taxon>
        <taxon>Embryophyta</taxon>
        <taxon>Tracheophyta</taxon>
        <taxon>Spermatophyta</taxon>
        <taxon>Magnoliopsida</taxon>
        <taxon>Liliopsida</taxon>
        <taxon>Poales</taxon>
        <taxon>Poaceae</taxon>
        <taxon>BOP clade</taxon>
        <taxon>Oryzoideae</taxon>
        <taxon>Oryzeae</taxon>
        <taxon>Oryzinae</taxon>
        <taxon>Oryza</taxon>
        <taxon>Oryza sativa</taxon>
    </lineage>
</organism>
<feature type="region of interest" description="Disordered" evidence="1">
    <location>
        <begin position="147"/>
        <end position="184"/>
    </location>
</feature>
<dbReference type="Proteomes" id="UP000007752">
    <property type="component" value="Chromosome 11"/>
</dbReference>
<dbReference type="EMBL" id="CM000148">
    <property type="protein sequence ID" value="EEE51844.1"/>
    <property type="molecule type" value="Genomic_DNA"/>
</dbReference>